<dbReference type="Proteomes" id="UP000182658">
    <property type="component" value="Unassembled WGS sequence"/>
</dbReference>
<feature type="compositionally biased region" description="Polar residues" evidence="1">
    <location>
        <begin position="1"/>
        <end position="10"/>
    </location>
</feature>
<gene>
    <name evidence="2" type="ORF">CONLIGDRAFT_649427</name>
</gene>
<protein>
    <submittedName>
        <fullName evidence="2">Uncharacterized protein</fullName>
    </submittedName>
</protein>
<dbReference type="AlphaFoldDB" id="A0A1J7J2K6"/>
<dbReference type="InParanoid" id="A0A1J7J2K6"/>
<feature type="region of interest" description="Disordered" evidence="1">
    <location>
        <begin position="1"/>
        <end position="28"/>
    </location>
</feature>
<proteinExistence type="predicted"/>
<sequence length="192" mass="21703">MSNSDSSIDINTMEIDENNSFNESNNEDNININESEVTIISSTTIRKDKGKAKETISSSSLSNPFEKAKNSNKNQPTILIDKENQPNFILKLPSAYIVVKGFITYKLAPIKFDEKRFCFANRFQTSNAASHYKKKHPNIANSYNEEKEDKKITLKTYKRTLAINNPSLLSDISFPSDSEDNISFSVLESQTT</sequence>
<organism evidence="2 3">
    <name type="scientific">Coniochaeta ligniaria NRRL 30616</name>
    <dbReference type="NCBI Taxonomy" id="1408157"/>
    <lineage>
        <taxon>Eukaryota</taxon>
        <taxon>Fungi</taxon>
        <taxon>Dikarya</taxon>
        <taxon>Ascomycota</taxon>
        <taxon>Pezizomycotina</taxon>
        <taxon>Sordariomycetes</taxon>
        <taxon>Sordariomycetidae</taxon>
        <taxon>Coniochaetales</taxon>
        <taxon>Coniochaetaceae</taxon>
        <taxon>Coniochaeta</taxon>
    </lineage>
</organism>
<evidence type="ECO:0000313" key="3">
    <source>
        <dbReference type="Proteomes" id="UP000182658"/>
    </source>
</evidence>
<feature type="compositionally biased region" description="Low complexity" evidence="1">
    <location>
        <begin position="18"/>
        <end position="28"/>
    </location>
</feature>
<keyword evidence="3" id="KW-1185">Reference proteome</keyword>
<name>A0A1J7J2K6_9PEZI</name>
<accession>A0A1J7J2K6</accession>
<reference evidence="2 3" key="1">
    <citation type="submission" date="2016-10" db="EMBL/GenBank/DDBJ databases">
        <title>Draft genome sequence of Coniochaeta ligniaria NRRL30616, a lignocellulolytic fungus for bioabatement of inhibitors in plant biomass hydrolysates.</title>
        <authorList>
            <consortium name="DOE Joint Genome Institute"/>
            <person name="Jimenez D.J."/>
            <person name="Hector R.E."/>
            <person name="Riley R."/>
            <person name="Sun H."/>
            <person name="Grigoriev I.V."/>
            <person name="Van Elsas J.D."/>
            <person name="Nichols N.N."/>
        </authorList>
    </citation>
    <scope>NUCLEOTIDE SEQUENCE [LARGE SCALE GENOMIC DNA]</scope>
    <source>
        <strain evidence="2 3">NRRL 30616</strain>
    </source>
</reference>
<evidence type="ECO:0000313" key="2">
    <source>
        <dbReference type="EMBL" id="OIW23388.1"/>
    </source>
</evidence>
<feature type="region of interest" description="Disordered" evidence="1">
    <location>
        <begin position="51"/>
        <end position="79"/>
    </location>
</feature>
<dbReference type="EMBL" id="KV875106">
    <property type="protein sequence ID" value="OIW23388.1"/>
    <property type="molecule type" value="Genomic_DNA"/>
</dbReference>
<evidence type="ECO:0000256" key="1">
    <source>
        <dbReference type="SAM" id="MobiDB-lite"/>
    </source>
</evidence>